<evidence type="ECO:0000313" key="1">
    <source>
        <dbReference type="EMBL" id="KOM57580.1"/>
    </source>
</evidence>
<proteinExistence type="predicted"/>
<dbReference type="Proteomes" id="UP000053144">
    <property type="component" value="Chromosome 11"/>
</dbReference>
<reference evidence="2" key="1">
    <citation type="journal article" date="2015" name="Proc. Natl. Acad. Sci. U.S.A.">
        <title>Genome sequencing of adzuki bean (Vigna angularis) provides insight into high starch and low fat accumulation and domestication.</title>
        <authorList>
            <person name="Yang K."/>
            <person name="Tian Z."/>
            <person name="Chen C."/>
            <person name="Luo L."/>
            <person name="Zhao B."/>
            <person name="Wang Z."/>
            <person name="Yu L."/>
            <person name="Li Y."/>
            <person name="Sun Y."/>
            <person name="Li W."/>
            <person name="Chen Y."/>
            <person name="Li Y."/>
            <person name="Zhang Y."/>
            <person name="Ai D."/>
            <person name="Zhao J."/>
            <person name="Shang C."/>
            <person name="Ma Y."/>
            <person name="Wu B."/>
            <person name="Wang M."/>
            <person name="Gao L."/>
            <person name="Sun D."/>
            <person name="Zhang P."/>
            <person name="Guo F."/>
            <person name="Wang W."/>
            <person name="Li Y."/>
            <person name="Wang J."/>
            <person name="Varshney R.K."/>
            <person name="Wang J."/>
            <person name="Ling H.Q."/>
            <person name="Wan P."/>
        </authorList>
    </citation>
    <scope>NUCLEOTIDE SEQUENCE</scope>
    <source>
        <strain evidence="2">cv. Jingnong 6</strain>
    </source>
</reference>
<gene>
    <name evidence="1" type="ORF">LR48_Vigan11g061300</name>
</gene>
<sequence length="105" mass="12375">MWVELEVIIENKEDPDEDHTESQLFRREWTDNGHPLTHEWNQEAYAPKVARRSLRFTLQALALNSHFHLNTLAFNLRLPLHSIPLNFGLHSILLNIPPYLFIIPL</sequence>
<evidence type="ECO:0000313" key="2">
    <source>
        <dbReference type="Proteomes" id="UP000053144"/>
    </source>
</evidence>
<dbReference type="AlphaFoldDB" id="A0A0L9VR86"/>
<dbReference type="EMBL" id="CM003381">
    <property type="protein sequence ID" value="KOM57580.1"/>
    <property type="molecule type" value="Genomic_DNA"/>
</dbReference>
<accession>A0A0L9VR86</accession>
<protein>
    <submittedName>
        <fullName evidence="1">Uncharacterized protein</fullName>
    </submittedName>
</protein>
<organism evidence="1 2">
    <name type="scientific">Phaseolus angularis</name>
    <name type="common">Azuki bean</name>
    <name type="synonym">Vigna angularis</name>
    <dbReference type="NCBI Taxonomy" id="3914"/>
    <lineage>
        <taxon>Eukaryota</taxon>
        <taxon>Viridiplantae</taxon>
        <taxon>Streptophyta</taxon>
        <taxon>Embryophyta</taxon>
        <taxon>Tracheophyta</taxon>
        <taxon>Spermatophyta</taxon>
        <taxon>Magnoliopsida</taxon>
        <taxon>eudicotyledons</taxon>
        <taxon>Gunneridae</taxon>
        <taxon>Pentapetalae</taxon>
        <taxon>rosids</taxon>
        <taxon>fabids</taxon>
        <taxon>Fabales</taxon>
        <taxon>Fabaceae</taxon>
        <taxon>Papilionoideae</taxon>
        <taxon>50 kb inversion clade</taxon>
        <taxon>NPAAA clade</taxon>
        <taxon>indigoferoid/millettioid clade</taxon>
        <taxon>Phaseoleae</taxon>
        <taxon>Vigna</taxon>
    </lineage>
</organism>
<dbReference type="Gramene" id="KOM57580">
    <property type="protein sequence ID" value="KOM57580"/>
    <property type="gene ID" value="LR48_Vigan11g061300"/>
</dbReference>
<name>A0A0L9VR86_PHAAN</name>